<dbReference type="Pfam" id="PF21455">
    <property type="entry name" value="PylD_N"/>
    <property type="match status" value="1"/>
</dbReference>
<proteinExistence type="predicted"/>
<dbReference type="InterPro" id="IPR036291">
    <property type="entry name" value="NAD(P)-bd_dom_sf"/>
</dbReference>
<dbReference type="KEGG" id="mmet:MCMEM_0282"/>
<gene>
    <name evidence="2" type="ORF">MCMEM_0282</name>
</gene>
<dbReference type="RefSeq" id="WP_048204555.1">
    <property type="nucleotide sequence ID" value="NZ_CP009518.1"/>
</dbReference>
<dbReference type="Gene3D" id="3.40.50.12150">
    <property type="match status" value="1"/>
</dbReference>
<feature type="domain" description="Pyrrolysine biosynthesis protein PylD N-terminal" evidence="1">
    <location>
        <begin position="9"/>
        <end position="118"/>
    </location>
</feature>
<protein>
    <submittedName>
        <fullName evidence="2">Proline reductase for pyrrolysine biosynthesis</fullName>
    </submittedName>
</protein>
<dbReference type="Proteomes" id="UP000033048">
    <property type="component" value="Chromosome"/>
</dbReference>
<dbReference type="PATRIC" id="fig|1434104.5.peg.299"/>
<sequence>MALLTPEDLEDLLNKLNANNDIIKGATGEDISQICEEAYGTKPGNQKVGIVPITAGNGIIGNFSASLLAITEYFGLEGFITEHPDMTGYYEAVAGGADIILMADDHIFIAHNLSNGKIATNHICTGVIYSEIASRYKHADSKDVLVIGLGRVGYAGASHLVKKGFNVYACDPNTEFMNKAIEELGVNAFDIEKPRKFSMVFEATPNANTISEGMIAERCLVSTPGIPCALPDDLVEKYDIDLVMEPLVIGVAAMLYSIF</sequence>
<name>A0A0E3WZ19_METMT</name>
<dbReference type="STRING" id="1434104.MCMEM_0282"/>
<dbReference type="SUPFAM" id="SSF51735">
    <property type="entry name" value="NAD(P)-binding Rossmann-fold domains"/>
    <property type="match status" value="1"/>
</dbReference>
<dbReference type="Gene3D" id="3.40.50.720">
    <property type="entry name" value="NAD(P)-binding Rossmann-like Domain"/>
    <property type="match status" value="1"/>
</dbReference>
<evidence type="ECO:0000313" key="2">
    <source>
        <dbReference type="EMBL" id="AKB84335.1"/>
    </source>
</evidence>
<dbReference type="InterPro" id="IPR048757">
    <property type="entry name" value="PylD_N"/>
</dbReference>
<keyword evidence="3" id="KW-1185">Reference proteome</keyword>
<evidence type="ECO:0000313" key="3">
    <source>
        <dbReference type="Proteomes" id="UP000033048"/>
    </source>
</evidence>
<evidence type="ECO:0000259" key="1">
    <source>
        <dbReference type="Pfam" id="PF21455"/>
    </source>
</evidence>
<dbReference type="InterPro" id="IPR023914">
    <property type="entry name" value="Pyrrolys_PylD"/>
</dbReference>
<accession>A0A0E3WZ19</accession>
<reference evidence="2 3" key="1">
    <citation type="submission" date="2014-07" db="EMBL/GenBank/DDBJ databases">
        <title>Methanogenic archaea and the global carbon cycle.</title>
        <authorList>
            <person name="Henriksen J.R."/>
            <person name="Luke J."/>
            <person name="Reinhart S."/>
            <person name="Benedict M.N."/>
            <person name="Youngblut N.D."/>
            <person name="Metcalf M.E."/>
            <person name="Whitaker R.J."/>
            <person name="Metcalf W.W."/>
        </authorList>
    </citation>
    <scope>NUCLEOTIDE SEQUENCE [LARGE SCALE GENOMIC DNA]</scope>
    <source>
        <strain evidence="2 3">MM1</strain>
    </source>
</reference>
<dbReference type="EMBL" id="CP009518">
    <property type="protein sequence ID" value="AKB84335.1"/>
    <property type="molecule type" value="Genomic_DNA"/>
</dbReference>
<dbReference type="OrthoDB" id="122788at2157"/>
<dbReference type="AlphaFoldDB" id="A0A0E3WZ19"/>
<dbReference type="HOGENOM" id="CLU_089249_0_0_2"/>
<dbReference type="NCBIfam" id="TIGR03911">
    <property type="entry name" value="pyrrolys_PylD"/>
    <property type="match status" value="1"/>
</dbReference>
<dbReference type="GeneID" id="24892759"/>
<organism evidence="2 3">
    <name type="scientific">Methanococcoides methylutens MM1</name>
    <dbReference type="NCBI Taxonomy" id="1434104"/>
    <lineage>
        <taxon>Archaea</taxon>
        <taxon>Methanobacteriati</taxon>
        <taxon>Methanobacteriota</taxon>
        <taxon>Stenosarchaea group</taxon>
        <taxon>Methanomicrobia</taxon>
        <taxon>Methanosarcinales</taxon>
        <taxon>Methanosarcinaceae</taxon>
        <taxon>Methanococcoides</taxon>
    </lineage>
</organism>